<name>A0A174UFA0_9FIRM</name>
<dbReference type="GO" id="GO:0015074">
    <property type="term" value="P:DNA integration"/>
    <property type="evidence" value="ECO:0007669"/>
    <property type="project" value="InterPro"/>
</dbReference>
<dbReference type="InterPro" id="IPR036397">
    <property type="entry name" value="RNaseH_sf"/>
</dbReference>
<evidence type="ECO:0000259" key="1">
    <source>
        <dbReference type="PROSITE" id="PS50994"/>
    </source>
</evidence>
<dbReference type="PROSITE" id="PS50994">
    <property type="entry name" value="INTEGRASE"/>
    <property type="match status" value="1"/>
</dbReference>
<reference evidence="2 3" key="1">
    <citation type="submission" date="2015-09" db="EMBL/GenBank/DDBJ databases">
        <authorList>
            <consortium name="Pathogen Informatics"/>
        </authorList>
    </citation>
    <scope>NUCLEOTIDE SEQUENCE [LARGE SCALE GENOMIC DNA]</scope>
    <source>
        <strain evidence="2 3">2789STDY5834865</strain>
    </source>
</reference>
<accession>A0A174UFA0</accession>
<organism evidence="2 3">
    <name type="scientific">Enterocloster clostridioformis</name>
    <dbReference type="NCBI Taxonomy" id="1531"/>
    <lineage>
        <taxon>Bacteria</taxon>
        <taxon>Bacillati</taxon>
        <taxon>Bacillota</taxon>
        <taxon>Clostridia</taxon>
        <taxon>Lachnospirales</taxon>
        <taxon>Lachnospiraceae</taxon>
        <taxon>Enterocloster</taxon>
    </lineage>
</organism>
<dbReference type="PANTHER" id="PTHR35004:SF6">
    <property type="entry name" value="TRANSPOSASE"/>
    <property type="match status" value="1"/>
</dbReference>
<dbReference type="Pfam" id="PF00665">
    <property type="entry name" value="rve"/>
    <property type="match status" value="1"/>
</dbReference>
<dbReference type="InterPro" id="IPR015378">
    <property type="entry name" value="Transposase-like_Mu_C"/>
</dbReference>
<dbReference type="EMBL" id="CZAB01000116">
    <property type="protein sequence ID" value="CUQ21324.1"/>
    <property type="molecule type" value="Genomic_DNA"/>
</dbReference>
<evidence type="ECO:0000313" key="3">
    <source>
        <dbReference type="Proteomes" id="UP000095512"/>
    </source>
</evidence>
<dbReference type="PANTHER" id="PTHR35004">
    <property type="entry name" value="TRANSPOSASE RV3428C-RELATED"/>
    <property type="match status" value="1"/>
</dbReference>
<proteinExistence type="predicted"/>
<gene>
    <name evidence="2" type="ORF">ERS852480_05165</name>
</gene>
<feature type="domain" description="Integrase catalytic" evidence="1">
    <location>
        <begin position="155"/>
        <end position="333"/>
    </location>
</feature>
<dbReference type="RefSeq" id="WP_057573144.1">
    <property type="nucleotide sequence ID" value="NZ_CATYWZ010000081.1"/>
</dbReference>
<dbReference type="InterPro" id="IPR001584">
    <property type="entry name" value="Integrase_cat-core"/>
</dbReference>
<dbReference type="AlphaFoldDB" id="A0A174UFA0"/>
<dbReference type="Proteomes" id="UP000095512">
    <property type="component" value="Unassembled WGS sequence"/>
</dbReference>
<dbReference type="Gene3D" id="3.30.420.10">
    <property type="entry name" value="Ribonuclease H-like superfamily/Ribonuclease H"/>
    <property type="match status" value="1"/>
</dbReference>
<protein>
    <submittedName>
        <fullName evidence="2">Transposase</fullName>
    </submittedName>
</protein>
<evidence type="ECO:0000313" key="2">
    <source>
        <dbReference type="EMBL" id="CUQ21324.1"/>
    </source>
</evidence>
<dbReference type="InterPro" id="IPR012337">
    <property type="entry name" value="RNaseH-like_sf"/>
</dbReference>
<dbReference type="Pfam" id="PF09299">
    <property type="entry name" value="Mu-transpos_C"/>
    <property type="match status" value="1"/>
</dbReference>
<dbReference type="SUPFAM" id="SSF53098">
    <property type="entry name" value="Ribonuclease H-like"/>
    <property type="match status" value="1"/>
</dbReference>
<dbReference type="GO" id="GO:0003676">
    <property type="term" value="F:nucleic acid binding"/>
    <property type="evidence" value="ECO:0007669"/>
    <property type="project" value="InterPro"/>
</dbReference>
<sequence length="471" mass="53924">MQTIKKDLNGRDNEALSRYTLIAPLLDESLDPAKRSQLREEAASKSGLSERTIFRYLAAYEEKGFEGLKPVVPAQAVVSGRLPDNYRKIVEQAIQLRKEVPRRSVEQIIFILEQEGWAEPGVLKRPTLQRHLYKAGFGTRQMQTYASARESSSKRFCKPNRMMMLQADIKYGCKLPIGKNGAMVQTYLSSAIDDHSRYLVHSRFYDNQEESIVEDTFRNVLLKAGACDAVYFDNGSQYVAKQLKFSLARLGITVRHAKVRSGKSKGKIEKFHQVADAFLREARIHKVKTLEELNRHWKNYLEEYYHKQPHEGIREYYESLGMPVPPEGITPLQEWNRDCRPLKFLDTSVVAEAFLHHEERLVDKGGCISFQGRKYETKPSLIGFRVEISYDPASPETITIRHKGIEPFTAKPLEMRPFCDKKDPLPISMQETEPDNSRMLEALEKKSAASKKHMADAISFGQYRKDGGSNV</sequence>